<keyword evidence="2" id="KW-1185">Reference proteome</keyword>
<evidence type="ECO:0000313" key="1">
    <source>
        <dbReference type="EMBL" id="KAK7305880.1"/>
    </source>
</evidence>
<dbReference type="EMBL" id="JAYMYQ010000011">
    <property type="protein sequence ID" value="KAK7305880.1"/>
    <property type="molecule type" value="Genomic_DNA"/>
</dbReference>
<evidence type="ECO:0000313" key="2">
    <source>
        <dbReference type="Proteomes" id="UP001367508"/>
    </source>
</evidence>
<gene>
    <name evidence="1" type="ORF">VNO77_43792</name>
</gene>
<proteinExistence type="predicted"/>
<sequence length="130" mass="15389">MRSLLDDVLEHIINHFAIHKELEVPFNGWVLLHKGSLFRFLYLLLTLLSLVPRVQLHRHELRLLHQPLRLPEVLLLFLLRNGRRHNNNVPWHLDMKSAKPYCMEESFQCPFFLLSSSAMSCVLRNPKFPS</sequence>
<reference evidence="1 2" key="1">
    <citation type="submission" date="2024-01" db="EMBL/GenBank/DDBJ databases">
        <title>The genomes of 5 underutilized Papilionoideae crops provide insights into root nodulation and disease resistanc.</title>
        <authorList>
            <person name="Jiang F."/>
        </authorList>
    </citation>
    <scope>NUCLEOTIDE SEQUENCE [LARGE SCALE GENOMIC DNA]</scope>
    <source>
        <strain evidence="1">LVBAO_FW01</strain>
        <tissue evidence="1">Leaves</tissue>
    </source>
</reference>
<comment type="caution">
    <text evidence="1">The sequence shown here is derived from an EMBL/GenBank/DDBJ whole genome shotgun (WGS) entry which is preliminary data.</text>
</comment>
<accession>A0AAN9JUS5</accession>
<name>A0AAN9JUS5_CANGL</name>
<dbReference type="AlphaFoldDB" id="A0AAN9JUS5"/>
<organism evidence="1 2">
    <name type="scientific">Canavalia gladiata</name>
    <name type="common">Sword bean</name>
    <name type="synonym">Dolichos gladiatus</name>
    <dbReference type="NCBI Taxonomy" id="3824"/>
    <lineage>
        <taxon>Eukaryota</taxon>
        <taxon>Viridiplantae</taxon>
        <taxon>Streptophyta</taxon>
        <taxon>Embryophyta</taxon>
        <taxon>Tracheophyta</taxon>
        <taxon>Spermatophyta</taxon>
        <taxon>Magnoliopsida</taxon>
        <taxon>eudicotyledons</taxon>
        <taxon>Gunneridae</taxon>
        <taxon>Pentapetalae</taxon>
        <taxon>rosids</taxon>
        <taxon>fabids</taxon>
        <taxon>Fabales</taxon>
        <taxon>Fabaceae</taxon>
        <taxon>Papilionoideae</taxon>
        <taxon>50 kb inversion clade</taxon>
        <taxon>NPAAA clade</taxon>
        <taxon>indigoferoid/millettioid clade</taxon>
        <taxon>Phaseoleae</taxon>
        <taxon>Canavalia</taxon>
    </lineage>
</organism>
<protein>
    <submittedName>
        <fullName evidence="1">Uncharacterized protein</fullName>
    </submittedName>
</protein>
<dbReference type="Proteomes" id="UP001367508">
    <property type="component" value="Unassembled WGS sequence"/>
</dbReference>